<comment type="caution">
    <text evidence="2">The sequence shown here is derived from an EMBL/GenBank/DDBJ whole genome shotgun (WGS) entry which is preliminary data.</text>
</comment>
<evidence type="ECO:0000313" key="3">
    <source>
        <dbReference type="Proteomes" id="UP000661858"/>
    </source>
</evidence>
<dbReference type="EMBL" id="JAERRK010000007">
    <property type="protein sequence ID" value="MBL1083538.1"/>
    <property type="molecule type" value="Genomic_DNA"/>
</dbReference>
<proteinExistence type="predicted"/>
<reference evidence="2" key="1">
    <citation type="submission" date="2021-01" db="EMBL/GenBank/DDBJ databases">
        <title>WGS of actinomycetes isolated from Thailand.</title>
        <authorList>
            <person name="Thawai C."/>
        </authorList>
    </citation>
    <scope>NUCLEOTIDE SEQUENCE</scope>
    <source>
        <strain evidence="2">RCU-197</strain>
    </source>
</reference>
<organism evidence="2 3">
    <name type="scientific">Streptomyces actinomycinicus</name>
    <dbReference type="NCBI Taxonomy" id="1695166"/>
    <lineage>
        <taxon>Bacteria</taxon>
        <taxon>Bacillati</taxon>
        <taxon>Actinomycetota</taxon>
        <taxon>Actinomycetes</taxon>
        <taxon>Kitasatosporales</taxon>
        <taxon>Streptomycetaceae</taxon>
        <taxon>Streptomyces</taxon>
    </lineage>
</organism>
<evidence type="ECO:0000259" key="1">
    <source>
        <dbReference type="Pfam" id="PF08659"/>
    </source>
</evidence>
<feature type="domain" description="Ketoreductase (KR)" evidence="1">
    <location>
        <begin position="2"/>
        <end position="36"/>
    </location>
</feature>
<gene>
    <name evidence="2" type="ORF">JK359_16410</name>
</gene>
<dbReference type="RefSeq" id="WP_201836216.1">
    <property type="nucleotide sequence ID" value="NZ_JAERRK010000007.1"/>
</dbReference>
<sequence>MTDADALRTVFDAAQDSGHPVRGAVHAAMHLDDACADRPR</sequence>
<dbReference type="Pfam" id="PF08659">
    <property type="entry name" value="KR"/>
    <property type="match status" value="1"/>
</dbReference>
<dbReference type="Proteomes" id="UP000661858">
    <property type="component" value="Unassembled WGS sequence"/>
</dbReference>
<evidence type="ECO:0000313" key="2">
    <source>
        <dbReference type="EMBL" id="MBL1083538.1"/>
    </source>
</evidence>
<accession>A0A937EI45</accession>
<dbReference type="AlphaFoldDB" id="A0A937EI45"/>
<name>A0A937EI45_9ACTN</name>
<dbReference type="InterPro" id="IPR013968">
    <property type="entry name" value="PKS_KR"/>
</dbReference>
<keyword evidence="3" id="KW-1185">Reference proteome</keyword>
<protein>
    <submittedName>
        <fullName evidence="2">KR domain-containing protein</fullName>
    </submittedName>
</protein>